<dbReference type="InterPro" id="IPR025877">
    <property type="entry name" value="MobA-like_NTP_Trfase"/>
</dbReference>
<dbReference type="RefSeq" id="WP_183295628.1">
    <property type="nucleotide sequence ID" value="NZ_JACHVX010000002.1"/>
</dbReference>
<dbReference type="EMBL" id="JACHVX010000002">
    <property type="protein sequence ID" value="MBB2922770.1"/>
    <property type="molecule type" value="Genomic_DNA"/>
</dbReference>
<accession>A0A7W4UEK6</accession>
<dbReference type="GO" id="GO:0016779">
    <property type="term" value="F:nucleotidyltransferase activity"/>
    <property type="evidence" value="ECO:0007669"/>
    <property type="project" value="UniProtKB-KW"/>
</dbReference>
<evidence type="ECO:0000313" key="3">
    <source>
        <dbReference type="Proteomes" id="UP000518206"/>
    </source>
</evidence>
<evidence type="ECO:0000313" key="2">
    <source>
        <dbReference type="EMBL" id="MBB2922770.1"/>
    </source>
</evidence>
<keyword evidence="2" id="KW-0808">Transferase</keyword>
<dbReference type="InterPro" id="IPR029044">
    <property type="entry name" value="Nucleotide-diphossugar_trans"/>
</dbReference>
<dbReference type="Proteomes" id="UP000518206">
    <property type="component" value="Unassembled WGS sequence"/>
</dbReference>
<dbReference type="PANTHER" id="PTHR43777">
    <property type="entry name" value="MOLYBDENUM COFACTOR CYTIDYLYLTRANSFERASE"/>
    <property type="match status" value="1"/>
</dbReference>
<reference evidence="2 3" key="2">
    <citation type="submission" date="2020-08" db="EMBL/GenBank/DDBJ databases">
        <authorList>
            <person name="Partida-Martinez L."/>
            <person name="Huntemann M."/>
            <person name="Clum A."/>
            <person name="Wang J."/>
            <person name="Palaniappan K."/>
            <person name="Ritter S."/>
            <person name="Chen I.-M."/>
            <person name="Stamatis D."/>
            <person name="Reddy T."/>
            <person name="O'Malley R."/>
            <person name="Daum C."/>
            <person name="Shapiro N."/>
            <person name="Ivanova N."/>
            <person name="Kyrpides N."/>
            <person name="Woyke T."/>
        </authorList>
    </citation>
    <scope>NUCLEOTIDE SEQUENCE [LARGE SCALE GENOMIC DNA]</scope>
    <source>
        <strain evidence="2 3">RAS26</strain>
    </source>
</reference>
<dbReference type="AlphaFoldDB" id="A0A7W4UEK6"/>
<organism evidence="2 3">
    <name type="scientific">Cellulomonas cellasea</name>
    <dbReference type="NCBI Taxonomy" id="43670"/>
    <lineage>
        <taxon>Bacteria</taxon>
        <taxon>Bacillati</taxon>
        <taxon>Actinomycetota</taxon>
        <taxon>Actinomycetes</taxon>
        <taxon>Micrococcales</taxon>
        <taxon>Cellulomonadaceae</taxon>
        <taxon>Cellulomonas</taxon>
    </lineage>
</organism>
<dbReference type="SUPFAM" id="SSF53448">
    <property type="entry name" value="Nucleotide-diphospho-sugar transferases"/>
    <property type="match status" value="1"/>
</dbReference>
<dbReference type="PANTHER" id="PTHR43777:SF1">
    <property type="entry name" value="MOLYBDENUM COFACTOR CYTIDYLYLTRANSFERASE"/>
    <property type="match status" value="1"/>
</dbReference>
<keyword evidence="2" id="KW-0548">Nucleotidyltransferase</keyword>
<dbReference type="CDD" id="cd04182">
    <property type="entry name" value="GT_2_like_f"/>
    <property type="match status" value="1"/>
</dbReference>
<comment type="caution">
    <text evidence="2">The sequence shown here is derived from an EMBL/GenBank/DDBJ whole genome shotgun (WGS) entry which is preliminary data.</text>
</comment>
<evidence type="ECO:0000259" key="1">
    <source>
        <dbReference type="Pfam" id="PF12804"/>
    </source>
</evidence>
<protein>
    <submittedName>
        <fullName evidence="2">CTP:molybdopterin cytidylyltransferase MocA</fullName>
    </submittedName>
</protein>
<reference evidence="2 3" key="1">
    <citation type="submission" date="2020-08" db="EMBL/GenBank/DDBJ databases">
        <title>The Agave Microbiome: Exploring the role of microbial communities in plant adaptations to desert environments.</title>
        <authorList>
            <person name="Partida-Martinez L.P."/>
        </authorList>
    </citation>
    <scope>NUCLEOTIDE SEQUENCE [LARGE SCALE GENOMIC DNA]</scope>
    <source>
        <strain evidence="2 3">RAS26</strain>
    </source>
</reference>
<name>A0A7W4UEK6_9CELL</name>
<proteinExistence type="predicted"/>
<feature type="domain" description="MobA-like NTP transferase" evidence="1">
    <location>
        <begin position="8"/>
        <end position="207"/>
    </location>
</feature>
<gene>
    <name evidence="2" type="ORF">FHR80_001682</name>
</gene>
<sequence length="229" mass="22372">MTSPILSGLVLAAGAGSRFGGPKALARTADGEPWVARAVHVLLDGGCDRVVVVLGAGADAARGLVPDDARVSVVVADDWASGVSASLRAGLVACGGEAAGTDAAVRDGAAGTDAAVGGGAAGTDVAVGDGAAARPSGAALVTLVDLPGLPVEAVRRVARRPFDDRTLRQAVHGARPGHPVLLGRAHWPALIAGLGGDSGARAYLAAHGAEPVECGDLFDGADVDRPPPG</sequence>
<dbReference type="Gene3D" id="3.90.550.10">
    <property type="entry name" value="Spore Coat Polysaccharide Biosynthesis Protein SpsA, Chain A"/>
    <property type="match status" value="1"/>
</dbReference>
<dbReference type="Pfam" id="PF12804">
    <property type="entry name" value="NTP_transf_3"/>
    <property type="match status" value="1"/>
</dbReference>